<dbReference type="SMART" id="SM00320">
    <property type="entry name" value="WD40"/>
    <property type="match status" value="4"/>
</dbReference>
<evidence type="ECO:0000256" key="1">
    <source>
        <dbReference type="ARBA" id="ARBA00004496"/>
    </source>
</evidence>
<organism evidence="6 7">
    <name type="scientific">Knipowitschia caucasica</name>
    <name type="common">Caucasian dwarf goby</name>
    <name type="synonym">Pomatoschistus caucasicus</name>
    <dbReference type="NCBI Taxonomy" id="637954"/>
    <lineage>
        <taxon>Eukaryota</taxon>
        <taxon>Metazoa</taxon>
        <taxon>Chordata</taxon>
        <taxon>Craniata</taxon>
        <taxon>Vertebrata</taxon>
        <taxon>Euteleostomi</taxon>
        <taxon>Actinopterygii</taxon>
        <taxon>Neopterygii</taxon>
        <taxon>Teleostei</taxon>
        <taxon>Neoteleostei</taxon>
        <taxon>Acanthomorphata</taxon>
        <taxon>Gobiaria</taxon>
        <taxon>Gobiiformes</taxon>
        <taxon>Gobioidei</taxon>
        <taxon>Gobiidae</taxon>
        <taxon>Gobiinae</taxon>
        <taxon>Knipowitschia</taxon>
    </lineage>
</organism>
<gene>
    <name evidence="6" type="ORF">KC01_LOCUS21924</name>
</gene>
<evidence type="ECO:0000256" key="3">
    <source>
        <dbReference type="ARBA" id="ARBA00022574"/>
    </source>
</evidence>
<keyword evidence="2" id="KW-0963">Cytoplasm</keyword>
<proteinExistence type="predicted"/>
<dbReference type="Gene3D" id="2.130.10.10">
    <property type="entry name" value="YVTN repeat-like/Quinoprotein amine dehydrogenase"/>
    <property type="match status" value="2"/>
</dbReference>
<dbReference type="InterPro" id="IPR001680">
    <property type="entry name" value="WD40_rpt"/>
</dbReference>
<reference evidence="6 7" key="1">
    <citation type="submission" date="2024-04" db="EMBL/GenBank/DDBJ databases">
        <authorList>
            <person name="Waldvogel A.-M."/>
            <person name="Schoenle A."/>
        </authorList>
    </citation>
    <scope>NUCLEOTIDE SEQUENCE [LARGE SCALE GENOMIC DNA]</scope>
</reference>
<dbReference type="GO" id="GO:0060294">
    <property type="term" value="P:cilium movement involved in cell motility"/>
    <property type="evidence" value="ECO:0007669"/>
    <property type="project" value="TreeGrafter"/>
</dbReference>
<keyword evidence="4" id="KW-0677">Repeat</keyword>
<evidence type="ECO:0008006" key="8">
    <source>
        <dbReference type="Google" id="ProtNLM"/>
    </source>
</evidence>
<evidence type="ECO:0000256" key="2">
    <source>
        <dbReference type="ARBA" id="ARBA00022490"/>
    </source>
</evidence>
<dbReference type="PANTHER" id="PTHR12442:SF5">
    <property type="entry name" value="DYNEIN AXONEMAL INTERMEDIATE CHAIN 3"/>
    <property type="match status" value="1"/>
</dbReference>
<dbReference type="GO" id="GO:0036159">
    <property type="term" value="P:inner dynein arm assembly"/>
    <property type="evidence" value="ECO:0007669"/>
    <property type="project" value="TreeGrafter"/>
</dbReference>
<dbReference type="InterPro" id="IPR036322">
    <property type="entry name" value="WD40_repeat_dom_sf"/>
</dbReference>
<dbReference type="PANTHER" id="PTHR12442">
    <property type="entry name" value="DYNEIN INTERMEDIATE CHAIN"/>
    <property type="match status" value="1"/>
</dbReference>
<accession>A0AAV2L001</accession>
<dbReference type="AlphaFoldDB" id="A0AAV2L001"/>
<evidence type="ECO:0000313" key="7">
    <source>
        <dbReference type="Proteomes" id="UP001497482"/>
    </source>
</evidence>
<protein>
    <recommendedName>
        <fullName evidence="8">WD repeat-containing protein 63</fullName>
    </recommendedName>
</protein>
<dbReference type="InterPro" id="IPR015943">
    <property type="entry name" value="WD40/YVTN_repeat-like_dom_sf"/>
</dbReference>
<name>A0AAV2L001_KNICA</name>
<evidence type="ECO:0000313" key="6">
    <source>
        <dbReference type="EMBL" id="CAL1592707.1"/>
    </source>
</evidence>
<feature type="region of interest" description="Disordered" evidence="5">
    <location>
        <begin position="777"/>
        <end position="796"/>
    </location>
</feature>
<dbReference type="GO" id="GO:0036156">
    <property type="term" value="C:inner dynein arm"/>
    <property type="evidence" value="ECO:0007669"/>
    <property type="project" value="TreeGrafter"/>
</dbReference>
<sequence length="829" mass="94398">MVQETDHPEDIRPMVLTSVTQDLFDCVADEDVTGDSPYKLLPKDDILQDIRNRAAVSDFSPVKKIVLDYPEDELLLVYDRDFIYGQSFYLVLKPEAKEKLLNPPKPPTPEEAIIEISKTPEPKPWVSLGSELEIEEESVKTTRDKLSYKFSRVRRKFGTAYSFSDCNPGDVKDGYQEFPLYEDSRFSIKQLQRDAGMQAVPQCCSSSTQTQWKFKKNMCTQYEDQLLQDEEITKLLQSESLKNFLDSTISMVLQALQQEAIMNVFTEDWIGEDEDVKVIEGLMLYQTFTDKKHLKDKTICCLNWHPTIHGVVAVSTSERSLWKSQTAISFSYILFYSPADPCAPQLLLKCPDDILAFEFSPSDPNIIVGGCVNGQVVLWDISAYVAHLQGIQPDGKKGSFKAFDLDDTKECKPVVRPCAVSDIEKSHKAPITDVHWLPQTFEVTKEGLPMENKYNISVQIVTCSPDGHISFWDIRVATLLTQSTPEKKQKVDPTSPYSAPETFKHLDRTWTPLLRVSLPKTEGSGEYAPFKLCFEDYTCSSKKGKHADEDESPKVTPDYNKLRIPSAKTLRARADINTKFFIGTEDGEVVYTNWRMEKDDSGGLESGKPQRCLSVHHWMVNAIQRSPFFKDIILTVGGWNFAIWKEGFMDRPIFLTACSEQLLTAGCWSPSRPAVFFIGREDGIIQVWNLLEETSAPSQVLDGIISTKINVIKPWSASSKRHFLAVCDDLGVIRVFEIPKALYTPIKNESVSMRKYFELEQTRVEDLMSREEAWANHVGEDKHKTEPDKSEMKDLEENEAEMRKVYESYLDMEKSILKSMGLLKEVEAE</sequence>
<keyword evidence="3" id="KW-0853">WD repeat</keyword>
<dbReference type="InterPro" id="IPR050687">
    <property type="entry name" value="Dynein_IC"/>
</dbReference>
<dbReference type="Proteomes" id="UP001497482">
    <property type="component" value="Chromosome 2"/>
</dbReference>
<comment type="subcellular location">
    <subcellularLocation>
        <location evidence="1">Cytoplasm</location>
    </subcellularLocation>
</comment>
<dbReference type="EMBL" id="OZ035824">
    <property type="protein sequence ID" value="CAL1592707.1"/>
    <property type="molecule type" value="Genomic_DNA"/>
</dbReference>
<dbReference type="SUPFAM" id="SSF50978">
    <property type="entry name" value="WD40 repeat-like"/>
    <property type="match status" value="1"/>
</dbReference>
<evidence type="ECO:0000256" key="4">
    <source>
        <dbReference type="ARBA" id="ARBA00022737"/>
    </source>
</evidence>
<keyword evidence="7" id="KW-1185">Reference proteome</keyword>
<dbReference type="GO" id="GO:0045503">
    <property type="term" value="F:dynein light chain binding"/>
    <property type="evidence" value="ECO:0007669"/>
    <property type="project" value="TreeGrafter"/>
</dbReference>
<dbReference type="GO" id="GO:0045504">
    <property type="term" value="F:dynein heavy chain binding"/>
    <property type="evidence" value="ECO:0007669"/>
    <property type="project" value="TreeGrafter"/>
</dbReference>
<evidence type="ECO:0000256" key="5">
    <source>
        <dbReference type="SAM" id="MobiDB-lite"/>
    </source>
</evidence>